<proteinExistence type="predicted"/>
<keyword evidence="1" id="KW-1133">Transmembrane helix</keyword>
<dbReference type="HOGENOM" id="CLU_019646_0_0_3"/>
<dbReference type="eggNOG" id="COG1196">
    <property type="taxonomic scope" value="Bacteria"/>
</dbReference>
<evidence type="ECO:0000313" key="2">
    <source>
        <dbReference type="EMBL" id="ACL45701.1"/>
    </source>
</evidence>
<keyword evidence="1" id="KW-0812">Transmembrane</keyword>
<sequence length="581" mass="65097">MVRGWVRRQIKELSPDGVINAGLVHRLNRLNLPRHWQFWGTWGMVAAAATGAIAVTMLLRQPSVPNDCEHVFWPFASASFRLYCSQVAAEGRTPEDLLEAIHLINPLPKDHPLRPEVDRRIETWSTQVLRLTEATFQAGQLEEAIKFVKQIPTQTTAYPLVQSRIARWQRIWAKGADIYQRAETALQEQNWRQAFNISLGLMEVDNRYWAVMQFERLNRRIIAAQLDDSKLGRARRYLRWGGLQNLLTALTMARQISPNSDFQPSAQRLINEIGTELLNLAETALGRQDLQLALEAAQNVPEEASAWPDAQDLVELAYAESWTWEDSIAGLEAAIAHARRLKPSRPLYGRAQELIQQWQADIQAVRILQQAKQLAQGGTIASLSAALTQAQTIPATISDYRRRLSQQQIQTWTIELQTLQDQPLLDRAEQLAATGRLADLQAAIALVQQISSGRPLYDQASDRIQRWNEEVQTLTNPVQTLPAGDSESPPWLTQALSFASQGTPEGLATAIGIANQVATDSPERAEADRSILQWSGEILNQARVAAINNLPQAIAIAQQVPTFSPTYTEAQALIQDWKGRL</sequence>
<keyword evidence="1" id="KW-0472">Membrane</keyword>
<feature type="transmembrane region" description="Helical" evidence="1">
    <location>
        <begin position="36"/>
        <end position="59"/>
    </location>
</feature>
<gene>
    <name evidence="2" type="ordered locus">Cyan7425_3377</name>
</gene>
<dbReference type="AlphaFoldDB" id="B8HPZ2"/>
<accession>B8HPZ2</accession>
<reference evidence="2" key="1">
    <citation type="submission" date="2009-01" db="EMBL/GenBank/DDBJ databases">
        <title>Complete sequence of chromosome Cyanothece sp. PCC 7425.</title>
        <authorList>
            <consortium name="US DOE Joint Genome Institute"/>
            <person name="Lucas S."/>
            <person name="Copeland A."/>
            <person name="Lapidus A."/>
            <person name="Glavina del Rio T."/>
            <person name="Dalin E."/>
            <person name="Tice H."/>
            <person name="Bruce D."/>
            <person name="Goodwin L."/>
            <person name="Pitluck S."/>
            <person name="Sims D."/>
            <person name="Meineke L."/>
            <person name="Brettin T."/>
            <person name="Detter J.C."/>
            <person name="Han C."/>
            <person name="Larimer F."/>
            <person name="Land M."/>
            <person name="Hauser L."/>
            <person name="Kyrpides N."/>
            <person name="Ovchinnikova G."/>
            <person name="Liberton M."/>
            <person name="Stoeckel J."/>
            <person name="Banerjee A."/>
            <person name="Singh A."/>
            <person name="Page L."/>
            <person name="Sato H."/>
            <person name="Zhao L."/>
            <person name="Sherman L."/>
            <person name="Pakrasi H."/>
            <person name="Richardson P."/>
        </authorList>
    </citation>
    <scope>NUCLEOTIDE SEQUENCE</scope>
    <source>
        <strain evidence="2">PCC 7425</strain>
    </source>
</reference>
<dbReference type="KEGG" id="cyn:Cyan7425_3377"/>
<dbReference type="STRING" id="395961.Cyan7425_3377"/>
<evidence type="ECO:0008006" key="3">
    <source>
        <dbReference type="Google" id="ProtNLM"/>
    </source>
</evidence>
<organism evidence="2">
    <name type="scientific">Cyanothece sp. (strain PCC 7425 / ATCC 29141)</name>
    <dbReference type="NCBI Taxonomy" id="395961"/>
    <lineage>
        <taxon>Bacteria</taxon>
        <taxon>Bacillati</taxon>
        <taxon>Cyanobacteriota</taxon>
        <taxon>Cyanophyceae</taxon>
        <taxon>Gomontiellales</taxon>
        <taxon>Cyanothecaceae</taxon>
        <taxon>Cyanothece</taxon>
    </lineage>
</organism>
<dbReference type="OrthoDB" id="503367at2"/>
<name>B8HPZ2_CYAP4</name>
<dbReference type="EMBL" id="CP001344">
    <property type="protein sequence ID" value="ACL45701.1"/>
    <property type="molecule type" value="Genomic_DNA"/>
</dbReference>
<protein>
    <recommendedName>
        <fullName evidence="3">Chromosome segregation ATPase</fullName>
    </recommendedName>
</protein>
<evidence type="ECO:0000256" key="1">
    <source>
        <dbReference type="SAM" id="Phobius"/>
    </source>
</evidence>